<dbReference type="EC" id="2.6.1.85" evidence="2"/>
<dbReference type="InterPro" id="IPR017926">
    <property type="entry name" value="GATASE"/>
</dbReference>
<dbReference type="InterPro" id="IPR019999">
    <property type="entry name" value="Anth_synth_I-like"/>
</dbReference>
<evidence type="ECO:0000313" key="7">
    <source>
        <dbReference type="EMBL" id="GGO65416.1"/>
    </source>
</evidence>
<evidence type="ECO:0000256" key="3">
    <source>
        <dbReference type="ARBA" id="ARBA00022679"/>
    </source>
</evidence>
<dbReference type="Pfam" id="PF00117">
    <property type="entry name" value="GATase"/>
    <property type="match status" value="1"/>
</dbReference>
<dbReference type="Proteomes" id="UP000638043">
    <property type="component" value="Unassembled WGS sequence"/>
</dbReference>
<dbReference type="EMBL" id="BMMQ01000007">
    <property type="protein sequence ID" value="GGO65416.1"/>
    <property type="molecule type" value="Genomic_DNA"/>
</dbReference>
<organism evidence="7 8">
    <name type="scientific">Microbacterium nanhaiense</name>
    <dbReference type="NCBI Taxonomy" id="1301026"/>
    <lineage>
        <taxon>Bacteria</taxon>
        <taxon>Bacillati</taxon>
        <taxon>Actinomycetota</taxon>
        <taxon>Actinomycetes</taxon>
        <taxon>Micrococcales</taxon>
        <taxon>Microbacteriaceae</taxon>
        <taxon>Microbacterium</taxon>
    </lineage>
</organism>
<dbReference type="PRINTS" id="PR00099">
    <property type="entry name" value="CPSGATASE"/>
</dbReference>
<evidence type="ECO:0000313" key="8">
    <source>
        <dbReference type="Proteomes" id="UP000638043"/>
    </source>
</evidence>
<keyword evidence="8" id="KW-1185">Reference proteome</keyword>
<evidence type="ECO:0000256" key="1">
    <source>
        <dbReference type="ARBA" id="ARBA00005970"/>
    </source>
</evidence>
<reference evidence="8" key="1">
    <citation type="journal article" date="2019" name="Int. J. Syst. Evol. Microbiol.">
        <title>The Global Catalogue of Microorganisms (GCM) 10K type strain sequencing project: providing services to taxonomists for standard genome sequencing and annotation.</title>
        <authorList>
            <consortium name="The Broad Institute Genomics Platform"/>
            <consortium name="The Broad Institute Genome Sequencing Center for Infectious Disease"/>
            <person name="Wu L."/>
            <person name="Ma J."/>
        </authorList>
    </citation>
    <scope>NUCLEOTIDE SEQUENCE [LARGE SCALE GENOMIC DNA]</scope>
    <source>
        <strain evidence="8">CGMCC 4.7181</strain>
    </source>
</reference>
<dbReference type="SUPFAM" id="SSF52317">
    <property type="entry name" value="Class I glutamine amidotransferase-like"/>
    <property type="match status" value="1"/>
</dbReference>
<feature type="domain" description="Glutamine amidotransferase" evidence="5">
    <location>
        <begin position="4"/>
        <end position="183"/>
    </location>
</feature>
<dbReference type="InterPro" id="IPR006221">
    <property type="entry name" value="TrpG/PapA_dom"/>
</dbReference>
<dbReference type="Gene3D" id="3.60.120.10">
    <property type="entry name" value="Anthranilate synthase"/>
    <property type="match status" value="1"/>
</dbReference>
<dbReference type="InterPro" id="IPR029062">
    <property type="entry name" value="Class_I_gatase-like"/>
</dbReference>
<proteinExistence type="inferred from homology"/>
<dbReference type="PRINTS" id="PR00096">
    <property type="entry name" value="GATASE"/>
</dbReference>
<protein>
    <recommendedName>
        <fullName evidence="2">aminodeoxychorismate synthase</fullName>
        <ecNumber evidence="2">2.6.1.85</ecNumber>
    </recommendedName>
</protein>
<dbReference type="Gene3D" id="3.40.50.880">
    <property type="match status" value="1"/>
</dbReference>
<evidence type="ECO:0000256" key="2">
    <source>
        <dbReference type="ARBA" id="ARBA00013139"/>
    </source>
</evidence>
<gene>
    <name evidence="7" type="ORF">GCM10010910_22520</name>
</gene>
<comment type="similarity">
    <text evidence="1">In the C-terminal section; belongs to the anthranilate synthase component I family.</text>
</comment>
<dbReference type="PANTHER" id="PTHR11236:SF18">
    <property type="entry name" value="AMINODEOXYCHORISMATE SYNTHASE"/>
    <property type="match status" value="1"/>
</dbReference>
<dbReference type="SUPFAM" id="SSF56322">
    <property type="entry name" value="ADC synthase"/>
    <property type="match status" value="1"/>
</dbReference>
<sequence length="650" mass="68944">MRVLLVDNHDSYTGSIEQLLWQVSGVRPELVQSEDVDLEALDRYSHIVLGPGPGDPHEPSDSGRGLEILRRARVPVFGVCFGFQQMAVAAGGSVRRAPRPAHGLVDVVAHDGSAMFDGVPERFEAVRYHSLAVTEPAPFRVTARTPDGLPMAGVDAARRWSGVQFHPESIATPDGARMLANFLGLGATEAPAAPAAPAAVAPDPAAPPRWAVHRESIALDDAEGAFLALYAGAPTAVWLDSAQRAYGMGRYSILGAPDGPLDDELRGSWRDIEEALAAHPVDPDPALPFVGGYVGAIEYGAEIGRPAAVHLVHLSRFLVVDHAEGVTHVVAVGPDAEASRAWIRSTIRALRGAAGRPVEDPTLAARPAVVAEASVTREQYLADLGEVRDWLLAGDSYEACYTYRLRLPVEDDGLGAYRRLRRANPAPYAAYLRLGERQILSCSPERFLTVRGETAETKPIKGTARRDALRDPARDAGIAAALAADPKTRAENLMIVDLLRNDLGRISAPGSVEVPELMAVESFATVHQLVTTVRSRILVGGVRAAEALFPPGSMTGAPKKRTCELLDALEPDSRGVYSGAIGYFSRDGSVDLSVVIRTAVLEGGAATIGTGGAITIDSDPGAELDETIAKSQALLTALGADHPWAVRAEA</sequence>
<dbReference type="InterPro" id="IPR015890">
    <property type="entry name" value="Chorismate_C"/>
</dbReference>
<dbReference type="InterPro" id="IPR005801">
    <property type="entry name" value="ADC_synthase"/>
</dbReference>
<dbReference type="PROSITE" id="PS51273">
    <property type="entry name" value="GATASE_TYPE_1"/>
    <property type="match status" value="1"/>
</dbReference>
<evidence type="ECO:0000256" key="4">
    <source>
        <dbReference type="ARBA" id="ARBA00022962"/>
    </source>
</evidence>
<comment type="caution">
    <text evidence="7">The sequence shown here is derived from an EMBL/GenBank/DDBJ whole genome shotgun (WGS) entry which is preliminary data.</text>
</comment>
<evidence type="ECO:0000259" key="5">
    <source>
        <dbReference type="Pfam" id="PF00117"/>
    </source>
</evidence>
<dbReference type="PRINTS" id="PR00097">
    <property type="entry name" value="ANTSNTHASEII"/>
</dbReference>
<keyword evidence="3" id="KW-0808">Transferase</keyword>
<dbReference type="Pfam" id="PF00425">
    <property type="entry name" value="Chorismate_bind"/>
    <property type="match status" value="1"/>
</dbReference>
<dbReference type="PANTHER" id="PTHR11236">
    <property type="entry name" value="AMINOBENZOATE/ANTHRANILATE SYNTHASE"/>
    <property type="match status" value="1"/>
</dbReference>
<feature type="domain" description="Chorismate-utilising enzyme C-terminal" evidence="6">
    <location>
        <begin position="377"/>
        <end position="630"/>
    </location>
</feature>
<keyword evidence="4" id="KW-0315">Glutamine amidotransferase</keyword>
<dbReference type="RefSeq" id="WP_188701963.1">
    <property type="nucleotide sequence ID" value="NZ_BMMQ01000007.1"/>
</dbReference>
<name>A0ABQ2N3M3_9MICO</name>
<dbReference type="CDD" id="cd01743">
    <property type="entry name" value="GATase1_Anthranilate_Synthase"/>
    <property type="match status" value="1"/>
</dbReference>
<accession>A0ABQ2N3M3</accession>
<evidence type="ECO:0000259" key="6">
    <source>
        <dbReference type="Pfam" id="PF00425"/>
    </source>
</evidence>